<dbReference type="InterPro" id="IPR023346">
    <property type="entry name" value="Lysozyme-like_dom_sf"/>
</dbReference>
<dbReference type="Gene3D" id="1.10.530.10">
    <property type="match status" value="1"/>
</dbReference>
<proteinExistence type="inferred from homology"/>
<keyword evidence="6" id="KW-1133">Transmembrane helix</keyword>
<feature type="region of interest" description="Disordered" evidence="5">
    <location>
        <begin position="52"/>
        <end position="83"/>
    </location>
</feature>
<dbReference type="Pfam" id="PF13406">
    <property type="entry name" value="SLT_2"/>
    <property type="match status" value="1"/>
</dbReference>
<dbReference type="PANTHER" id="PTHR47359">
    <property type="entry name" value="PEPTIDOGLYCAN DL-ENDOPEPTIDASE CWLO"/>
    <property type="match status" value="1"/>
</dbReference>
<evidence type="ECO:0000256" key="4">
    <source>
        <dbReference type="ARBA" id="ARBA00022807"/>
    </source>
</evidence>
<keyword evidence="3" id="KW-0378">Hydrolase</keyword>
<dbReference type="InterPro" id="IPR031304">
    <property type="entry name" value="SLT_2"/>
</dbReference>
<reference evidence="9" key="1">
    <citation type="submission" date="2017-06" db="EMBL/GenBank/DDBJ databases">
        <authorList>
            <person name="Varghese N."/>
            <person name="Submissions S."/>
        </authorList>
    </citation>
    <scope>NUCLEOTIDE SEQUENCE [LARGE SCALE GENOMIC DNA]</scope>
    <source>
        <strain evidence="9">DSM 44485</strain>
    </source>
</reference>
<dbReference type="PANTHER" id="PTHR47359:SF3">
    <property type="entry name" value="NLP_P60 DOMAIN-CONTAINING PROTEIN-RELATED"/>
    <property type="match status" value="1"/>
</dbReference>
<sequence length="388" mass="40240">MVTFSLGKFILRTGCLGTVAILVLMVATLFVAIQNVSSLGITNVCGPLNPDGPELLSPAPRPSPGTGGPTVAPAAYNRGPDGGPLESGAVQNVAAAAKAPANSIPANYVKLYKAAGPKYNIPWYVLAGIGKVETDHGRSTLPGVHSGANYAGAGGPMQFLQATFDAYAIDGDDDGRKDRYNPADAIFSAANYLHASGAPAQTRKAIYAYNHSWDYVNLVLSWAERYAGGGFSLGGANNAGMSCASFGGGAPSALGQSIISYAKRWLKTPYVWGGGNISGPTGGGFDCSGLTLYAVYQATGGKIQLAHYTGDQIRDSRGTRVSRSNLQPGDLVFFTKPGDADPHHVGIYVGGNQMLHAPYTGTVVKIGPMDEKEFSGGVRFSAPETVKA</sequence>
<dbReference type="SUPFAM" id="SSF54001">
    <property type="entry name" value="Cysteine proteinases"/>
    <property type="match status" value="1"/>
</dbReference>
<dbReference type="SUPFAM" id="SSF53955">
    <property type="entry name" value="Lysozyme-like"/>
    <property type="match status" value="1"/>
</dbReference>
<evidence type="ECO:0000256" key="6">
    <source>
        <dbReference type="SAM" id="Phobius"/>
    </source>
</evidence>
<keyword evidence="4" id="KW-0788">Thiol protease</keyword>
<dbReference type="AlphaFoldDB" id="A0A238VNQ1"/>
<dbReference type="GO" id="GO:0008234">
    <property type="term" value="F:cysteine-type peptidase activity"/>
    <property type="evidence" value="ECO:0007669"/>
    <property type="project" value="UniProtKB-KW"/>
</dbReference>
<dbReference type="InterPro" id="IPR038765">
    <property type="entry name" value="Papain-like_cys_pep_sf"/>
</dbReference>
<gene>
    <name evidence="8" type="ORF">SAMN06265355_102118</name>
</gene>
<keyword evidence="9" id="KW-1185">Reference proteome</keyword>
<accession>A0A238VNQ1</accession>
<dbReference type="RefSeq" id="WP_089310431.1">
    <property type="nucleotide sequence ID" value="NZ_FZNP01000002.1"/>
</dbReference>
<name>A0A238VNQ1_9ACTN</name>
<dbReference type="Gene3D" id="3.90.1720.10">
    <property type="entry name" value="endopeptidase domain like (from Nostoc punctiforme)"/>
    <property type="match status" value="1"/>
</dbReference>
<dbReference type="EMBL" id="FZNP01000002">
    <property type="protein sequence ID" value="SNR35811.1"/>
    <property type="molecule type" value="Genomic_DNA"/>
</dbReference>
<evidence type="ECO:0000256" key="2">
    <source>
        <dbReference type="ARBA" id="ARBA00022670"/>
    </source>
</evidence>
<feature type="domain" description="NlpC/P60" evidence="7">
    <location>
        <begin position="252"/>
        <end position="388"/>
    </location>
</feature>
<dbReference type="GO" id="GO:0006508">
    <property type="term" value="P:proteolysis"/>
    <property type="evidence" value="ECO:0007669"/>
    <property type="project" value="UniProtKB-KW"/>
</dbReference>
<dbReference type="PROSITE" id="PS51935">
    <property type="entry name" value="NLPC_P60"/>
    <property type="match status" value="1"/>
</dbReference>
<dbReference type="Pfam" id="PF00877">
    <property type="entry name" value="NLPC_P60"/>
    <property type="match status" value="1"/>
</dbReference>
<dbReference type="CDD" id="cd13399">
    <property type="entry name" value="Slt35-like"/>
    <property type="match status" value="1"/>
</dbReference>
<dbReference type="InterPro" id="IPR051794">
    <property type="entry name" value="PG_Endopeptidase_C40"/>
</dbReference>
<evidence type="ECO:0000256" key="5">
    <source>
        <dbReference type="SAM" id="MobiDB-lite"/>
    </source>
</evidence>
<dbReference type="OrthoDB" id="5244330at2"/>
<keyword evidence="6" id="KW-0472">Membrane</keyword>
<evidence type="ECO:0000259" key="7">
    <source>
        <dbReference type="PROSITE" id="PS51935"/>
    </source>
</evidence>
<dbReference type="Proteomes" id="UP000198420">
    <property type="component" value="Unassembled WGS sequence"/>
</dbReference>
<evidence type="ECO:0000313" key="8">
    <source>
        <dbReference type="EMBL" id="SNR35811.1"/>
    </source>
</evidence>
<keyword evidence="2" id="KW-0645">Protease</keyword>
<dbReference type="InterPro" id="IPR000064">
    <property type="entry name" value="NLP_P60_dom"/>
</dbReference>
<evidence type="ECO:0000256" key="3">
    <source>
        <dbReference type="ARBA" id="ARBA00022801"/>
    </source>
</evidence>
<evidence type="ECO:0000313" key="9">
    <source>
        <dbReference type="Proteomes" id="UP000198420"/>
    </source>
</evidence>
<evidence type="ECO:0000256" key="1">
    <source>
        <dbReference type="ARBA" id="ARBA00007074"/>
    </source>
</evidence>
<comment type="similarity">
    <text evidence="1">Belongs to the peptidase C40 family.</text>
</comment>
<protein>
    <submittedName>
        <fullName evidence="8">Transglycosylase SLT domain-containing protein</fullName>
    </submittedName>
</protein>
<feature type="transmembrane region" description="Helical" evidence="6">
    <location>
        <begin position="9"/>
        <end position="33"/>
    </location>
</feature>
<keyword evidence="6" id="KW-0812">Transmembrane</keyword>
<organism evidence="8 9">
    <name type="scientific">Actinomadura mexicana</name>
    <dbReference type="NCBI Taxonomy" id="134959"/>
    <lineage>
        <taxon>Bacteria</taxon>
        <taxon>Bacillati</taxon>
        <taxon>Actinomycetota</taxon>
        <taxon>Actinomycetes</taxon>
        <taxon>Streptosporangiales</taxon>
        <taxon>Thermomonosporaceae</taxon>
        <taxon>Actinomadura</taxon>
    </lineage>
</organism>